<accession>A0A1E4T1C5</accession>
<dbReference type="Proteomes" id="UP000094801">
    <property type="component" value="Unassembled WGS sequence"/>
</dbReference>
<keyword evidence="2" id="KW-1185">Reference proteome</keyword>
<dbReference type="AlphaFoldDB" id="A0A1E4T1C5"/>
<dbReference type="EMBL" id="KV453852">
    <property type="protein sequence ID" value="ODV85534.1"/>
    <property type="molecule type" value="Genomic_DNA"/>
</dbReference>
<reference evidence="2" key="1">
    <citation type="submission" date="2016-04" db="EMBL/GenBank/DDBJ databases">
        <title>Comparative genomics of biotechnologically important yeasts.</title>
        <authorList>
            <consortium name="DOE Joint Genome Institute"/>
            <person name="Riley R."/>
            <person name="Haridas S."/>
            <person name="Wolfe K.H."/>
            <person name="Lopes M.R."/>
            <person name="Hittinger C.T."/>
            <person name="Goker M."/>
            <person name="Salamov A."/>
            <person name="Wisecaver J."/>
            <person name="Long T.M."/>
            <person name="Aerts A.L."/>
            <person name="Barry K."/>
            <person name="Choi C."/>
            <person name="Clum A."/>
            <person name="Coughlan A.Y."/>
            <person name="Deshpande S."/>
            <person name="Douglass A.P."/>
            <person name="Hanson S.J."/>
            <person name="Klenk H.-P."/>
            <person name="Labutti K."/>
            <person name="Lapidus A."/>
            <person name="Lindquist E."/>
            <person name="Lipzen A."/>
            <person name="Meier-Kolthoff J.P."/>
            <person name="Ohm R.A."/>
            <person name="Otillar R.P."/>
            <person name="Pangilinan J."/>
            <person name="Peng Y."/>
            <person name="Rokas A."/>
            <person name="Rosa C.A."/>
            <person name="Scheuner C."/>
            <person name="Sibirny A.A."/>
            <person name="Slot J.C."/>
            <person name="Stielow J.B."/>
            <person name="Sun H."/>
            <person name="Kurtzman C.P."/>
            <person name="Blackwell M."/>
            <person name="Grigoriev I.V."/>
            <person name="Jeffries T.W."/>
        </authorList>
    </citation>
    <scope>NUCLEOTIDE SEQUENCE [LARGE SCALE GENOMIC DNA]</scope>
    <source>
        <strain evidence="2">NRRL YB-2248</strain>
    </source>
</reference>
<proteinExistence type="predicted"/>
<gene>
    <name evidence="1" type="ORF">CANARDRAFT_153841</name>
</gene>
<sequence length="78" mass="8971">MWYVLAIAKRTEATGVLKGQISPLQFRHLRAQVMMLPAKILRDVLICAALLLPRIRKTCLSKSPPNGLIYEFFLNLYR</sequence>
<evidence type="ECO:0000313" key="2">
    <source>
        <dbReference type="Proteomes" id="UP000094801"/>
    </source>
</evidence>
<organism evidence="1 2">
    <name type="scientific">[Candida] arabinofermentans NRRL YB-2248</name>
    <dbReference type="NCBI Taxonomy" id="983967"/>
    <lineage>
        <taxon>Eukaryota</taxon>
        <taxon>Fungi</taxon>
        <taxon>Dikarya</taxon>
        <taxon>Ascomycota</taxon>
        <taxon>Saccharomycotina</taxon>
        <taxon>Pichiomycetes</taxon>
        <taxon>Pichiales</taxon>
        <taxon>Pichiaceae</taxon>
        <taxon>Ogataea</taxon>
        <taxon>Ogataea/Candida clade</taxon>
    </lineage>
</organism>
<evidence type="ECO:0000313" key="1">
    <source>
        <dbReference type="EMBL" id="ODV85534.1"/>
    </source>
</evidence>
<protein>
    <submittedName>
        <fullName evidence="1">Uncharacterized protein</fullName>
    </submittedName>
</protein>
<name>A0A1E4T1C5_9ASCO</name>